<protein>
    <recommendedName>
        <fullName evidence="3">Peptidase aspartic putative domain-containing protein</fullName>
    </recommendedName>
</protein>
<dbReference type="OrthoDB" id="8052806at2759"/>
<evidence type="ECO:0000313" key="1">
    <source>
        <dbReference type="EMBL" id="GFY71093.1"/>
    </source>
</evidence>
<evidence type="ECO:0008006" key="3">
    <source>
        <dbReference type="Google" id="ProtNLM"/>
    </source>
</evidence>
<keyword evidence="2" id="KW-1185">Reference proteome</keyword>
<accession>A0A8X6YF01</accession>
<dbReference type="AlphaFoldDB" id="A0A8X6YF01"/>
<dbReference type="Proteomes" id="UP000886998">
    <property type="component" value="Unassembled WGS sequence"/>
</dbReference>
<dbReference type="EMBL" id="BMAV01018605">
    <property type="protein sequence ID" value="GFY71093.1"/>
    <property type="molecule type" value="Genomic_DNA"/>
</dbReference>
<comment type="caution">
    <text evidence="1">The sequence shown here is derived from an EMBL/GenBank/DDBJ whole genome shotgun (WGS) entry which is preliminary data.</text>
</comment>
<dbReference type="PANTHER" id="PTHR47331">
    <property type="entry name" value="PHD-TYPE DOMAIN-CONTAINING PROTEIN"/>
    <property type="match status" value="1"/>
</dbReference>
<gene>
    <name evidence="1" type="primary">AVEN_17816_1</name>
    <name evidence="1" type="ORF">TNIN_346821</name>
</gene>
<proteinExistence type="predicted"/>
<organism evidence="1 2">
    <name type="scientific">Trichonephila inaurata madagascariensis</name>
    <dbReference type="NCBI Taxonomy" id="2747483"/>
    <lineage>
        <taxon>Eukaryota</taxon>
        <taxon>Metazoa</taxon>
        <taxon>Ecdysozoa</taxon>
        <taxon>Arthropoda</taxon>
        <taxon>Chelicerata</taxon>
        <taxon>Arachnida</taxon>
        <taxon>Araneae</taxon>
        <taxon>Araneomorphae</taxon>
        <taxon>Entelegynae</taxon>
        <taxon>Araneoidea</taxon>
        <taxon>Nephilidae</taxon>
        <taxon>Trichonephila</taxon>
        <taxon>Trichonephila inaurata</taxon>
    </lineage>
</organism>
<reference evidence="1" key="1">
    <citation type="submission" date="2020-08" db="EMBL/GenBank/DDBJ databases">
        <title>Multicomponent nature underlies the extraordinary mechanical properties of spider dragline silk.</title>
        <authorList>
            <person name="Kono N."/>
            <person name="Nakamura H."/>
            <person name="Mori M."/>
            <person name="Yoshida Y."/>
            <person name="Ohtoshi R."/>
            <person name="Malay A.D."/>
            <person name="Moran D.A.P."/>
            <person name="Tomita M."/>
            <person name="Numata K."/>
            <person name="Arakawa K."/>
        </authorList>
    </citation>
    <scope>NUCLEOTIDE SEQUENCE</scope>
</reference>
<sequence length="294" mass="33183">MKLANALAKEIPSDPAELKAKLDIIDQVHEKFELLKEEYHKTVQKEDFEEIVIILAEMDDEIQKIENGFSEKRNRLCYNCLGQYHNLSNCNSRSSCFVCKKSNHHILLHKYSDPTCFKRLEETATIQVQFADNRQPSHDSPVQENINSSVSFFINGNAKRVPINTAIVFVTDLRGEKRPLRAILDSASENNFITTDASKALGLKIQKISVPICGLNNSVLNVSKGVTVQLFNDNNDFQCGIDLLIVPKNTDATPTKKIDILHLKIPNNVKLANPNFLSHIRSIYFSEQSISLNS</sequence>
<dbReference type="PANTHER" id="PTHR47331:SF5">
    <property type="entry name" value="RIBONUCLEASE H"/>
    <property type="match status" value="1"/>
</dbReference>
<evidence type="ECO:0000313" key="2">
    <source>
        <dbReference type="Proteomes" id="UP000886998"/>
    </source>
</evidence>
<name>A0A8X6YF01_9ARAC</name>